<feature type="transmembrane region" description="Helical" evidence="9">
    <location>
        <begin position="418"/>
        <end position="442"/>
    </location>
</feature>
<dbReference type="PANTHER" id="PTHR43773">
    <property type="entry name" value="MAGNESIUM TRANSPORTER MGTE"/>
    <property type="match status" value="1"/>
</dbReference>
<protein>
    <recommendedName>
        <fullName evidence="9">Magnesium transporter MgtE</fullName>
    </recommendedName>
</protein>
<dbReference type="SUPFAM" id="SSF161093">
    <property type="entry name" value="MgtE membrane domain-like"/>
    <property type="match status" value="1"/>
</dbReference>
<dbReference type="RefSeq" id="WP_066865283.1">
    <property type="nucleotide sequence ID" value="NZ_CABKVV010000014.1"/>
</dbReference>
<keyword evidence="6 9" id="KW-1133">Transmembrane helix</keyword>
<keyword evidence="9" id="KW-0479">Metal-binding</keyword>
<dbReference type="InterPro" id="IPR006669">
    <property type="entry name" value="MgtE_transporter"/>
</dbReference>
<evidence type="ECO:0000256" key="6">
    <source>
        <dbReference type="ARBA" id="ARBA00022989"/>
    </source>
</evidence>
<dbReference type="Gene3D" id="1.25.60.10">
    <property type="entry name" value="MgtE N-terminal domain-like"/>
    <property type="match status" value="1"/>
</dbReference>
<evidence type="ECO:0000256" key="1">
    <source>
        <dbReference type="ARBA" id="ARBA00004141"/>
    </source>
</evidence>
<dbReference type="Pfam" id="PF00571">
    <property type="entry name" value="CBS"/>
    <property type="match status" value="2"/>
</dbReference>
<accession>A0ABT1RVA7</accession>
<dbReference type="NCBIfam" id="TIGR00400">
    <property type="entry name" value="mgtE"/>
    <property type="match status" value="1"/>
</dbReference>
<dbReference type="Gene3D" id="3.10.580.10">
    <property type="entry name" value="CBS-domain"/>
    <property type="match status" value="1"/>
</dbReference>
<keyword evidence="3 9" id="KW-0813">Transport</keyword>
<comment type="function">
    <text evidence="9">Acts as a magnesium transporter.</text>
</comment>
<dbReference type="InterPro" id="IPR006668">
    <property type="entry name" value="Mg_transptr_MgtE_intracell_dom"/>
</dbReference>
<comment type="subcellular location">
    <subcellularLocation>
        <location evidence="9">Cell membrane</location>
        <topology evidence="9">Multi-pass membrane protein</topology>
    </subcellularLocation>
    <subcellularLocation>
        <location evidence="1">Membrane</location>
        <topology evidence="1">Multi-pass membrane protein</topology>
    </subcellularLocation>
</comment>
<keyword evidence="4 9" id="KW-0812">Transmembrane</keyword>
<dbReference type="InterPro" id="IPR038076">
    <property type="entry name" value="MgtE_N_sf"/>
</dbReference>
<keyword evidence="9" id="KW-1003">Cell membrane</keyword>
<feature type="transmembrane region" description="Helical" evidence="9">
    <location>
        <begin position="354"/>
        <end position="373"/>
    </location>
</feature>
<evidence type="ECO:0000259" key="10">
    <source>
        <dbReference type="PROSITE" id="PS51371"/>
    </source>
</evidence>
<evidence type="ECO:0000256" key="3">
    <source>
        <dbReference type="ARBA" id="ARBA00022448"/>
    </source>
</evidence>
<dbReference type="Pfam" id="PF03448">
    <property type="entry name" value="MgtE_N"/>
    <property type="match status" value="1"/>
</dbReference>
<organism evidence="11 12">
    <name type="scientific">Neglectibacter timonensis</name>
    <dbReference type="NCBI Taxonomy" id="1776382"/>
    <lineage>
        <taxon>Bacteria</taxon>
        <taxon>Bacillati</taxon>
        <taxon>Bacillota</taxon>
        <taxon>Clostridia</taxon>
        <taxon>Eubacteriales</taxon>
        <taxon>Oscillospiraceae</taxon>
        <taxon>Neglectibacter</taxon>
    </lineage>
</organism>
<comment type="caution">
    <text evidence="11">The sequence shown here is derived from an EMBL/GenBank/DDBJ whole genome shotgun (WGS) entry which is preliminary data.</text>
</comment>
<dbReference type="EMBL" id="JANFZH010000002">
    <property type="protein sequence ID" value="MCQ4838565.1"/>
    <property type="molecule type" value="Genomic_DNA"/>
</dbReference>
<proteinExistence type="inferred from homology"/>
<dbReference type="SMART" id="SM00924">
    <property type="entry name" value="MgtE_N"/>
    <property type="match status" value="1"/>
</dbReference>
<evidence type="ECO:0000256" key="2">
    <source>
        <dbReference type="ARBA" id="ARBA00009749"/>
    </source>
</evidence>
<keyword evidence="7 9" id="KW-0472">Membrane</keyword>
<dbReference type="SMART" id="SM00116">
    <property type="entry name" value="CBS"/>
    <property type="match status" value="2"/>
</dbReference>
<dbReference type="GeneID" id="90532883"/>
<dbReference type="InterPro" id="IPR046342">
    <property type="entry name" value="CBS_dom_sf"/>
</dbReference>
<dbReference type="CDD" id="cd04606">
    <property type="entry name" value="CBS_pair_Mg_transporter"/>
    <property type="match status" value="1"/>
</dbReference>
<evidence type="ECO:0000313" key="12">
    <source>
        <dbReference type="Proteomes" id="UP001524473"/>
    </source>
</evidence>
<evidence type="ECO:0000256" key="5">
    <source>
        <dbReference type="ARBA" id="ARBA00022842"/>
    </source>
</evidence>
<feature type="transmembrane region" description="Helical" evidence="9">
    <location>
        <begin position="380"/>
        <end position="406"/>
    </location>
</feature>
<comment type="caution">
    <text evidence="9">Lacks conserved residue(s) required for the propagation of feature annotation.</text>
</comment>
<evidence type="ECO:0000256" key="8">
    <source>
        <dbReference type="PROSITE-ProRule" id="PRU00703"/>
    </source>
</evidence>
<comment type="similarity">
    <text evidence="2 9">Belongs to the SLC41A transporter family.</text>
</comment>
<dbReference type="PANTHER" id="PTHR43773:SF1">
    <property type="entry name" value="MAGNESIUM TRANSPORTER MGTE"/>
    <property type="match status" value="1"/>
</dbReference>
<dbReference type="Pfam" id="PF01769">
    <property type="entry name" value="MgtE"/>
    <property type="match status" value="1"/>
</dbReference>
<gene>
    <name evidence="11" type="primary">mgtE</name>
    <name evidence="11" type="ORF">NE695_01390</name>
</gene>
<dbReference type="SUPFAM" id="SSF158791">
    <property type="entry name" value="MgtE N-terminal domain-like"/>
    <property type="match status" value="1"/>
</dbReference>
<comment type="subunit">
    <text evidence="9">Homodimer.</text>
</comment>
<dbReference type="InterPro" id="IPR006667">
    <property type="entry name" value="SLC41_membr_dom"/>
</dbReference>
<dbReference type="InterPro" id="IPR036739">
    <property type="entry name" value="SLC41_membr_dom_sf"/>
</dbReference>
<name>A0ABT1RVA7_9FIRM</name>
<evidence type="ECO:0000256" key="7">
    <source>
        <dbReference type="ARBA" id="ARBA00023136"/>
    </source>
</evidence>
<keyword evidence="8" id="KW-0129">CBS domain</keyword>
<sequence length="444" mass="49192">MNEKILELLEAKKYSEIGALLKDMNPADAAVMLEELPEQKMPIVFRLLSKELAADTFAYMDGDAQEILVRGFSDKELDEVMEQLFLDDTVDMLEEMPANVVKRVLRHVDADTRKMINQVLNYPKDSAGSIMTMEYVDLKRSMTVEQAFERIRATGVEKETIYTCYVTDSRRKLEGIVTVKDLLLSPKSEVIRNIMETNVKFVSTHTDQELVARELSKYDFLAIPVVDAEERLVGIVTVDDALDVIQEEATEDIEKMAAITPTDRPYMKTSVFETWKKRIPWLLFLMISATFTSGIISSFEDALAASVILTSFIPMLMDTGGNAGSQSSTTVIRGLSLGEIRYGDVLKIVTKESFVSLMCGATLAVANFAKLMLIDRVSLLVAAVVCLTLVVVVLVSNIVGCTLPVLAKRVGFDPAVMASPLITTIVDAVALIIYFNIAKLLLGI</sequence>
<dbReference type="Gene3D" id="1.10.357.20">
    <property type="entry name" value="SLC41 divalent cation transporters, integral membrane domain"/>
    <property type="match status" value="1"/>
</dbReference>
<dbReference type="PROSITE" id="PS51371">
    <property type="entry name" value="CBS"/>
    <property type="match status" value="2"/>
</dbReference>
<keyword evidence="12" id="KW-1185">Reference proteome</keyword>
<dbReference type="Proteomes" id="UP001524473">
    <property type="component" value="Unassembled WGS sequence"/>
</dbReference>
<evidence type="ECO:0000256" key="9">
    <source>
        <dbReference type="RuleBase" id="RU362011"/>
    </source>
</evidence>
<keyword evidence="5 9" id="KW-0460">Magnesium</keyword>
<reference evidence="11 12" key="1">
    <citation type="submission" date="2022-06" db="EMBL/GenBank/DDBJ databases">
        <title>Isolation of gut microbiota from human fecal samples.</title>
        <authorList>
            <person name="Pamer E.G."/>
            <person name="Barat B."/>
            <person name="Waligurski E."/>
            <person name="Medina S."/>
            <person name="Paddock L."/>
            <person name="Mostad J."/>
        </authorList>
    </citation>
    <scope>NUCLEOTIDE SEQUENCE [LARGE SCALE GENOMIC DNA]</scope>
    <source>
        <strain evidence="11 12">DFI.9.73</strain>
    </source>
</reference>
<feature type="domain" description="CBS" evidence="10">
    <location>
        <begin position="131"/>
        <end position="194"/>
    </location>
</feature>
<dbReference type="InterPro" id="IPR000644">
    <property type="entry name" value="CBS_dom"/>
</dbReference>
<evidence type="ECO:0000313" key="11">
    <source>
        <dbReference type="EMBL" id="MCQ4838565.1"/>
    </source>
</evidence>
<evidence type="ECO:0000256" key="4">
    <source>
        <dbReference type="ARBA" id="ARBA00022692"/>
    </source>
</evidence>
<feature type="domain" description="CBS" evidence="10">
    <location>
        <begin position="195"/>
        <end position="251"/>
    </location>
</feature>
<dbReference type="SUPFAM" id="SSF54631">
    <property type="entry name" value="CBS-domain pair"/>
    <property type="match status" value="1"/>
</dbReference>